<protein>
    <recommendedName>
        <fullName evidence="1">Phytase-like domain-containing protein</fullName>
    </recommendedName>
</protein>
<proteinExistence type="predicted"/>
<dbReference type="SUPFAM" id="SSF75011">
    <property type="entry name" value="3-carboxy-cis,cis-mucoante lactonizing enzyme"/>
    <property type="match status" value="1"/>
</dbReference>
<dbReference type="STRING" id="688246.Premu_2628"/>
<organism evidence="2 3">
    <name type="scientific">Hallella multisaccharivorax DSM 17128</name>
    <dbReference type="NCBI Taxonomy" id="688246"/>
    <lineage>
        <taxon>Bacteria</taxon>
        <taxon>Pseudomonadati</taxon>
        <taxon>Bacteroidota</taxon>
        <taxon>Bacteroidia</taxon>
        <taxon>Bacteroidales</taxon>
        <taxon>Prevotellaceae</taxon>
        <taxon>Hallella</taxon>
    </lineage>
</organism>
<feature type="domain" description="Phytase-like" evidence="1">
    <location>
        <begin position="42"/>
        <end position="291"/>
    </location>
</feature>
<evidence type="ECO:0000313" key="3">
    <source>
        <dbReference type="Proteomes" id="UP000002772"/>
    </source>
</evidence>
<gene>
    <name evidence="2" type="ORF">Premu_2628</name>
</gene>
<dbReference type="Pfam" id="PF13449">
    <property type="entry name" value="Phytase-like"/>
    <property type="match status" value="1"/>
</dbReference>
<dbReference type="Proteomes" id="UP000002772">
    <property type="component" value="Unassembled WGS sequence"/>
</dbReference>
<dbReference type="EMBL" id="GL945017">
    <property type="protein sequence ID" value="EGN57982.1"/>
    <property type="molecule type" value="Genomic_DNA"/>
</dbReference>
<dbReference type="HOGENOM" id="CLU_067797_0_0_10"/>
<dbReference type="AlphaFoldDB" id="F8NBM0"/>
<dbReference type="eggNOG" id="COG4222">
    <property type="taxonomic scope" value="Bacteria"/>
</dbReference>
<reference evidence="3" key="1">
    <citation type="journal article" date="2011" name="Stand. Genomic Sci.">
        <title>Non-contiguous finished genome sequence of the opportunistic oral pathogen Prevotella multisaccharivorax type strain (PPPA20).</title>
        <authorList>
            <person name="Pati A."/>
            <person name="Gronow S."/>
            <person name="Lu M."/>
            <person name="Lapidus A."/>
            <person name="Nolan M."/>
            <person name="Lucas S."/>
            <person name="Hammon N."/>
            <person name="Deshpande S."/>
            <person name="Cheng J.F."/>
            <person name="Tapia R."/>
            <person name="Han C."/>
            <person name="Goodwin L."/>
            <person name="Pitluck S."/>
            <person name="Liolios K."/>
            <person name="Pagani I."/>
            <person name="Mavromatis K."/>
            <person name="Mikhailova N."/>
            <person name="Huntemann M."/>
            <person name="Chen A."/>
            <person name="Palaniappan K."/>
            <person name="Land M."/>
            <person name="Hauser L."/>
            <person name="Detter J.C."/>
            <person name="Brambilla E.M."/>
            <person name="Rohde M."/>
            <person name="Goker M."/>
            <person name="Woyke T."/>
            <person name="Bristow J."/>
            <person name="Eisen J.A."/>
            <person name="Markowitz V."/>
            <person name="Hugenholtz P."/>
            <person name="Kyrpides N.C."/>
            <person name="Klenk H.P."/>
            <person name="Ivanova N."/>
        </authorList>
    </citation>
    <scope>NUCLEOTIDE SEQUENCE [LARGE SCALE GENOMIC DNA]</scope>
    <source>
        <strain evidence="3">DSM 17128</strain>
    </source>
</reference>
<dbReference type="InterPro" id="IPR027372">
    <property type="entry name" value="Phytase-like_dom"/>
</dbReference>
<keyword evidence="3" id="KW-1185">Reference proteome</keyword>
<evidence type="ECO:0000259" key="1">
    <source>
        <dbReference type="Pfam" id="PF13449"/>
    </source>
</evidence>
<evidence type="ECO:0000313" key="2">
    <source>
        <dbReference type="EMBL" id="EGN57982.1"/>
    </source>
</evidence>
<accession>F8NBM0</accession>
<name>F8NBM0_9BACT</name>
<sequence length="319" mass="35730">MVQGRLLWPPTTSIYVSKMLYSLFLLIVSLLPQHHFADIPPGNYSGITWLGGDKYAVVSDKSDEDGFFIWHIGLDSITGEIKSAANEGFHSALQPNRDGEGIAFNPHTQTIFISGENDNYIKEYDLSGKLTGHEIPPTSFYKNLPENLGLEALSYNDSTRTLWTCNESGNIVIQSYGTSLQPLHHFPYTLDAPLVNQAKAQFYAHGVGTICAFDDGSLLTLEREFYVPKKKFGAFVNCKLFHFIPDKNKKELLTEWKTSLNLFKRDLANYEGMCLGPTLKDGSRILILVADSQNRAHGVLKDWIKTIRIRTAHSQPSGL</sequence>